<keyword evidence="3" id="KW-1185">Reference proteome</keyword>
<dbReference type="InterPro" id="IPR025322">
    <property type="entry name" value="PADRE_dom"/>
</dbReference>
<evidence type="ECO:0000313" key="2">
    <source>
        <dbReference type="EMBL" id="KAL3528943.1"/>
    </source>
</evidence>
<dbReference type="EMBL" id="JBJUIK010000004">
    <property type="protein sequence ID" value="KAL3528943.1"/>
    <property type="molecule type" value="Genomic_DNA"/>
</dbReference>
<gene>
    <name evidence="2" type="ORF">ACH5RR_008265</name>
</gene>
<comment type="caution">
    <text evidence="2">The sequence shown here is derived from an EMBL/GenBank/DDBJ whole genome shotgun (WGS) entry which is preliminary data.</text>
</comment>
<evidence type="ECO:0000313" key="3">
    <source>
        <dbReference type="Proteomes" id="UP001630127"/>
    </source>
</evidence>
<feature type="compositionally biased region" description="Polar residues" evidence="1">
    <location>
        <begin position="184"/>
        <end position="202"/>
    </location>
</feature>
<feature type="region of interest" description="Disordered" evidence="1">
    <location>
        <begin position="150"/>
        <end position="202"/>
    </location>
</feature>
<evidence type="ECO:0000256" key="1">
    <source>
        <dbReference type="SAM" id="MobiDB-lite"/>
    </source>
</evidence>
<accession>A0ABD3ABK2</accession>
<proteinExistence type="predicted"/>
<reference evidence="2 3" key="1">
    <citation type="submission" date="2024-11" db="EMBL/GenBank/DDBJ databases">
        <title>A near-complete genome assembly of Cinchona calisaya.</title>
        <authorList>
            <person name="Lian D.C."/>
            <person name="Zhao X.W."/>
            <person name="Wei L."/>
        </authorList>
    </citation>
    <scope>NUCLEOTIDE SEQUENCE [LARGE SCALE GENOMIC DNA]</scope>
    <source>
        <tissue evidence="2">Nenye</tissue>
    </source>
</reference>
<dbReference type="AlphaFoldDB" id="A0ABD3ABK2"/>
<dbReference type="Proteomes" id="UP001630127">
    <property type="component" value="Unassembled WGS sequence"/>
</dbReference>
<dbReference type="PANTHER" id="PTHR33052">
    <property type="entry name" value="DUF4228 DOMAIN PROTEIN-RELATED"/>
    <property type="match status" value="1"/>
</dbReference>
<organism evidence="2 3">
    <name type="scientific">Cinchona calisaya</name>
    <dbReference type="NCBI Taxonomy" id="153742"/>
    <lineage>
        <taxon>Eukaryota</taxon>
        <taxon>Viridiplantae</taxon>
        <taxon>Streptophyta</taxon>
        <taxon>Embryophyta</taxon>
        <taxon>Tracheophyta</taxon>
        <taxon>Spermatophyta</taxon>
        <taxon>Magnoliopsida</taxon>
        <taxon>eudicotyledons</taxon>
        <taxon>Gunneridae</taxon>
        <taxon>Pentapetalae</taxon>
        <taxon>asterids</taxon>
        <taxon>lamiids</taxon>
        <taxon>Gentianales</taxon>
        <taxon>Rubiaceae</taxon>
        <taxon>Cinchonoideae</taxon>
        <taxon>Cinchoneae</taxon>
        <taxon>Cinchona</taxon>
    </lineage>
</organism>
<name>A0ABD3ABK2_9GENT</name>
<feature type="compositionally biased region" description="Basic and acidic residues" evidence="1">
    <location>
        <begin position="167"/>
        <end position="177"/>
    </location>
</feature>
<dbReference type="Pfam" id="PF14009">
    <property type="entry name" value="PADRE"/>
    <property type="match status" value="1"/>
</dbReference>
<sequence length="202" mass="23118">MREKRTIDVAKWLCNKNTKKLFVKIIHPGGHVELHDRPILAEDIMSKNPESCVAYPYVFKQPWAIAAPNTLLLPGQKFYVVPISTVRKLQFLSKKYYASSRVQENETTTPNGKNGGDFHGKNSGCCLFRSSDHHPYKANCWMKTSNEDKRKETGLPKSYESSETEDLGNKRTKDHHISSPKRLSVSSFDQWQPSLESISEEF</sequence>
<protein>
    <submittedName>
        <fullName evidence="2">Uncharacterized protein</fullName>
    </submittedName>
</protein>